<dbReference type="GO" id="GO:0010181">
    <property type="term" value="F:FMN binding"/>
    <property type="evidence" value="ECO:0007669"/>
    <property type="project" value="InterPro"/>
</dbReference>
<dbReference type="FunFam" id="3.20.20.70:FF:000059">
    <property type="entry name" value="N-ethylmaleimide reductase, FMN-linked"/>
    <property type="match status" value="1"/>
</dbReference>
<dbReference type="PANTHER" id="PTHR22893">
    <property type="entry name" value="NADH OXIDOREDUCTASE-RELATED"/>
    <property type="match status" value="1"/>
</dbReference>
<dbReference type="Gene3D" id="3.20.20.70">
    <property type="entry name" value="Aldolase class I"/>
    <property type="match status" value="1"/>
</dbReference>
<dbReference type="OrthoDB" id="9784632at2"/>
<feature type="domain" description="NADH:flavin oxidoreductase/NADH oxidase N-terminal" evidence="5">
    <location>
        <begin position="6"/>
        <end position="338"/>
    </location>
</feature>
<dbReference type="GO" id="GO:0005829">
    <property type="term" value="C:cytosol"/>
    <property type="evidence" value="ECO:0007669"/>
    <property type="project" value="UniProtKB-ARBA"/>
</dbReference>
<organism evidence="6 7">
    <name type="scientific">Microvenator marinus</name>
    <dbReference type="NCBI Taxonomy" id="2600177"/>
    <lineage>
        <taxon>Bacteria</taxon>
        <taxon>Deltaproteobacteria</taxon>
        <taxon>Bradymonadales</taxon>
        <taxon>Microvenatoraceae</taxon>
        <taxon>Microvenator</taxon>
    </lineage>
</organism>
<sequence>MSTKTLFTPYSLSSIELPNRVVMAPLTRCRAIGNVPNALMAEYYEQRASVGLIITEGTSPSPNGLGYARMPGIFSAEQVAGWKGVTDAVHAKGGHIFLQVMHTGRMSHPLNMAADARIVAPSAIAAAGEMYTDQEGPQPQPVPEEMSVADIEATIEEFVQSAKNALAAGFDGIELHGANGYLIEQFLNPSANERTDEYGGSAENRNRFAIEVARRTAAAIGAGKVGIRLSPYGANGDLKPFEGLHEQYVALSRELGQIGLAYIHVVDHSAMGAPEVPWAIKDAIRDAFGGTLILSGGYDAERAEVDLKEGRGHLVAFGRPALANPDLVERLKAGAELNEPDYSTLYTPGPEGYTDYPSAS</sequence>
<evidence type="ECO:0000256" key="1">
    <source>
        <dbReference type="ARBA" id="ARBA00001917"/>
    </source>
</evidence>
<evidence type="ECO:0000256" key="4">
    <source>
        <dbReference type="SAM" id="MobiDB-lite"/>
    </source>
</evidence>
<dbReference type="InterPro" id="IPR001155">
    <property type="entry name" value="OxRdtase_FMN_N"/>
</dbReference>
<gene>
    <name evidence="6" type="ORF">FRD01_14770</name>
</gene>
<dbReference type="Proteomes" id="UP000321595">
    <property type="component" value="Chromosome"/>
</dbReference>
<comment type="cofactor">
    <cofactor evidence="1">
        <name>FMN</name>
        <dbReference type="ChEBI" id="CHEBI:58210"/>
    </cofactor>
</comment>
<comment type="similarity">
    <text evidence="2">Belongs to the NADH:flavin oxidoreductase/NADH oxidase family.</text>
</comment>
<dbReference type="EMBL" id="CP042467">
    <property type="protein sequence ID" value="QED28472.1"/>
    <property type="molecule type" value="Genomic_DNA"/>
</dbReference>
<evidence type="ECO:0000313" key="6">
    <source>
        <dbReference type="EMBL" id="QED28472.1"/>
    </source>
</evidence>
<dbReference type="AlphaFoldDB" id="A0A5B8XRA7"/>
<dbReference type="InterPro" id="IPR045247">
    <property type="entry name" value="Oye-like"/>
</dbReference>
<evidence type="ECO:0000259" key="5">
    <source>
        <dbReference type="Pfam" id="PF00724"/>
    </source>
</evidence>
<dbReference type="CDD" id="cd02933">
    <property type="entry name" value="OYE_like_FMN"/>
    <property type="match status" value="1"/>
</dbReference>
<keyword evidence="3" id="KW-0560">Oxidoreductase</keyword>
<protein>
    <submittedName>
        <fullName evidence="6">Alkene reductase</fullName>
    </submittedName>
</protein>
<accession>A0A5B8XRA7</accession>
<evidence type="ECO:0000256" key="3">
    <source>
        <dbReference type="ARBA" id="ARBA00023002"/>
    </source>
</evidence>
<name>A0A5B8XRA7_9DELT</name>
<evidence type="ECO:0000313" key="7">
    <source>
        <dbReference type="Proteomes" id="UP000321595"/>
    </source>
</evidence>
<reference evidence="6 7" key="1">
    <citation type="submission" date="2019-08" db="EMBL/GenBank/DDBJ databases">
        <authorList>
            <person name="Liang Q."/>
        </authorList>
    </citation>
    <scope>NUCLEOTIDE SEQUENCE [LARGE SCALE GENOMIC DNA]</scope>
    <source>
        <strain evidence="6 7">V1718</strain>
    </source>
</reference>
<dbReference type="PANTHER" id="PTHR22893:SF91">
    <property type="entry name" value="NADPH DEHYDROGENASE 2-RELATED"/>
    <property type="match status" value="1"/>
</dbReference>
<dbReference type="KEGG" id="bbae:FRD01_14770"/>
<keyword evidence="7" id="KW-1185">Reference proteome</keyword>
<proteinExistence type="inferred from homology"/>
<dbReference type="RefSeq" id="WP_146960925.1">
    <property type="nucleotide sequence ID" value="NZ_CP042467.1"/>
</dbReference>
<dbReference type="Pfam" id="PF00724">
    <property type="entry name" value="Oxidored_FMN"/>
    <property type="match status" value="1"/>
</dbReference>
<feature type="region of interest" description="Disordered" evidence="4">
    <location>
        <begin position="340"/>
        <end position="360"/>
    </location>
</feature>
<dbReference type="InterPro" id="IPR013785">
    <property type="entry name" value="Aldolase_TIM"/>
</dbReference>
<dbReference type="GO" id="GO:0016628">
    <property type="term" value="F:oxidoreductase activity, acting on the CH-CH group of donors, NAD or NADP as acceptor"/>
    <property type="evidence" value="ECO:0007669"/>
    <property type="project" value="UniProtKB-ARBA"/>
</dbReference>
<evidence type="ECO:0000256" key="2">
    <source>
        <dbReference type="ARBA" id="ARBA00005979"/>
    </source>
</evidence>
<dbReference type="SUPFAM" id="SSF51395">
    <property type="entry name" value="FMN-linked oxidoreductases"/>
    <property type="match status" value="1"/>
</dbReference>